<gene>
    <name evidence="2" type="ORF">Pfra01_000208500</name>
</gene>
<keyword evidence="3" id="KW-1185">Reference proteome</keyword>
<dbReference type="PANTHER" id="PTHR48472">
    <property type="entry name" value="TC1-LIKE TRANSPOSASE DDE DOMAIN-CONTAINING PROTEIN"/>
    <property type="match status" value="1"/>
</dbReference>
<proteinExistence type="predicted"/>
<accession>A0A9W6TTY8</accession>
<dbReference type="SUPFAM" id="SSF46689">
    <property type="entry name" value="Homeodomain-like"/>
    <property type="match status" value="1"/>
</dbReference>
<evidence type="ECO:0000313" key="2">
    <source>
        <dbReference type="EMBL" id="GMF19584.1"/>
    </source>
</evidence>
<comment type="caution">
    <text evidence="2">The sequence shown here is derived from an EMBL/GenBank/DDBJ whole genome shotgun (WGS) entry which is preliminary data.</text>
</comment>
<dbReference type="OrthoDB" id="118294at2759"/>
<dbReference type="InterPro" id="IPR038717">
    <property type="entry name" value="Tc1-like_DDE_dom"/>
</dbReference>
<dbReference type="GO" id="GO:0003676">
    <property type="term" value="F:nucleic acid binding"/>
    <property type="evidence" value="ECO:0007669"/>
    <property type="project" value="InterPro"/>
</dbReference>
<dbReference type="EMBL" id="BSXT01000166">
    <property type="protein sequence ID" value="GMF19584.1"/>
    <property type="molecule type" value="Genomic_DNA"/>
</dbReference>
<name>A0A9W6TTY8_9STRA</name>
<reference evidence="2" key="1">
    <citation type="submission" date="2023-04" db="EMBL/GenBank/DDBJ databases">
        <title>Phytophthora fragariaefolia NBRC 109709.</title>
        <authorList>
            <person name="Ichikawa N."/>
            <person name="Sato H."/>
            <person name="Tonouchi N."/>
        </authorList>
    </citation>
    <scope>NUCLEOTIDE SEQUENCE</scope>
    <source>
        <strain evidence="2">NBRC 109709</strain>
    </source>
</reference>
<dbReference type="PANTHER" id="PTHR48472:SF1">
    <property type="entry name" value="TC1-LIKE TRANSPOSASE DDE DOMAIN-CONTAINING PROTEIN"/>
    <property type="match status" value="1"/>
</dbReference>
<dbReference type="Pfam" id="PF13358">
    <property type="entry name" value="DDE_3"/>
    <property type="match status" value="1"/>
</dbReference>
<dbReference type="Gene3D" id="3.30.420.10">
    <property type="entry name" value="Ribonuclease H-like superfamily/Ribonuclease H"/>
    <property type="match status" value="1"/>
</dbReference>
<dbReference type="InterPro" id="IPR009057">
    <property type="entry name" value="Homeodomain-like_sf"/>
</dbReference>
<evidence type="ECO:0000259" key="1">
    <source>
        <dbReference type="Pfam" id="PF13358"/>
    </source>
</evidence>
<dbReference type="AlphaFoldDB" id="A0A9W6TTY8"/>
<feature type="domain" description="Tc1-like transposase DDE" evidence="1">
    <location>
        <begin position="138"/>
        <end position="268"/>
    </location>
</feature>
<dbReference type="Proteomes" id="UP001165121">
    <property type="component" value="Unassembled WGS sequence"/>
</dbReference>
<dbReference type="InterPro" id="IPR036397">
    <property type="entry name" value="RNaseH_sf"/>
</dbReference>
<organism evidence="2 3">
    <name type="scientific">Phytophthora fragariaefolia</name>
    <dbReference type="NCBI Taxonomy" id="1490495"/>
    <lineage>
        <taxon>Eukaryota</taxon>
        <taxon>Sar</taxon>
        <taxon>Stramenopiles</taxon>
        <taxon>Oomycota</taxon>
        <taxon>Peronosporomycetes</taxon>
        <taxon>Peronosporales</taxon>
        <taxon>Peronosporaceae</taxon>
        <taxon>Phytophthora</taxon>
    </lineage>
</organism>
<protein>
    <submittedName>
        <fullName evidence="2">Unnamed protein product</fullName>
    </submittedName>
</protein>
<evidence type="ECO:0000313" key="3">
    <source>
        <dbReference type="Proteomes" id="UP001165121"/>
    </source>
</evidence>
<sequence length="276" mass="31190">MPCEPKHGLPARSRVLDAFREGRDWVLVADHNGIPATTARDIVQRGTAGIKKRGGARAACTKYTPEMEAALVEYVEDNCQYTLQQLRDQLHFDFGVFISTSLISKKLCDKLYTVKQNIVKRKEFGEKLLQYEKEGAFIVYYDETNFNLYCKRTQGRAPVGERAVVTLPPSKGSNLQLQCTVSPEIGLVHYAKQRGSIKMEINAAFVDDVYDAVKSHETYRIHFSGKKIVIVLDNASAHSQTEELVQARNDLELLRLAPYSPMCNPIEGTRSRYELL</sequence>